<dbReference type="AlphaFoldDB" id="A0A4Z2I7N3"/>
<dbReference type="PROSITE" id="PS51257">
    <property type="entry name" value="PROKAR_LIPOPROTEIN"/>
    <property type="match status" value="1"/>
</dbReference>
<reference evidence="2 3" key="1">
    <citation type="submission" date="2019-03" db="EMBL/GenBank/DDBJ databases">
        <title>First draft genome of Liparis tanakae, snailfish: a comprehensive survey of snailfish specific genes.</title>
        <authorList>
            <person name="Kim W."/>
            <person name="Song I."/>
            <person name="Jeong J.-H."/>
            <person name="Kim D."/>
            <person name="Kim S."/>
            <person name="Ryu S."/>
            <person name="Song J.Y."/>
            <person name="Lee S.K."/>
        </authorList>
    </citation>
    <scope>NUCLEOTIDE SEQUENCE [LARGE SCALE GENOMIC DNA]</scope>
    <source>
        <tissue evidence="2">Muscle</tissue>
    </source>
</reference>
<accession>A0A4Z2I7N3</accession>
<comment type="caution">
    <text evidence="2">The sequence shown here is derived from an EMBL/GenBank/DDBJ whole genome shotgun (WGS) entry which is preliminary data.</text>
</comment>
<sequence>MQAAARTAMTGTHQHLLSWAACSHERPQGVMARRAPKGRPPRWDVEVRRRQRGSGQPGEGQGEGQRDGVAEVDRRTLGKSAHAAGRVGGRRLGPTVVMRLQKDERQKQEQSKK</sequence>
<evidence type="ECO:0000313" key="3">
    <source>
        <dbReference type="Proteomes" id="UP000314294"/>
    </source>
</evidence>
<feature type="region of interest" description="Disordered" evidence="1">
    <location>
        <begin position="1"/>
        <end position="113"/>
    </location>
</feature>
<evidence type="ECO:0000313" key="2">
    <source>
        <dbReference type="EMBL" id="TNN73850.1"/>
    </source>
</evidence>
<dbReference type="EMBL" id="SRLO01000120">
    <property type="protein sequence ID" value="TNN73850.1"/>
    <property type="molecule type" value="Genomic_DNA"/>
</dbReference>
<protein>
    <submittedName>
        <fullName evidence="2">Uncharacterized protein</fullName>
    </submittedName>
</protein>
<evidence type="ECO:0000256" key="1">
    <source>
        <dbReference type="SAM" id="MobiDB-lite"/>
    </source>
</evidence>
<keyword evidence="3" id="KW-1185">Reference proteome</keyword>
<organism evidence="2 3">
    <name type="scientific">Liparis tanakae</name>
    <name type="common">Tanaka's snailfish</name>
    <dbReference type="NCBI Taxonomy" id="230148"/>
    <lineage>
        <taxon>Eukaryota</taxon>
        <taxon>Metazoa</taxon>
        <taxon>Chordata</taxon>
        <taxon>Craniata</taxon>
        <taxon>Vertebrata</taxon>
        <taxon>Euteleostomi</taxon>
        <taxon>Actinopterygii</taxon>
        <taxon>Neopterygii</taxon>
        <taxon>Teleostei</taxon>
        <taxon>Neoteleostei</taxon>
        <taxon>Acanthomorphata</taxon>
        <taxon>Eupercaria</taxon>
        <taxon>Perciformes</taxon>
        <taxon>Cottioidei</taxon>
        <taxon>Cottales</taxon>
        <taxon>Liparidae</taxon>
        <taxon>Liparis</taxon>
    </lineage>
</organism>
<dbReference type="Proteomes" id="UP000314294">
    <property type="component" value="Unassembled WGS sequence"/>
</dbReference>
<feature type="compositionally biased region" description="Basic and acidic residues" evidence="1">
    <location>
        <begin position="64"/>
        <end position="76"/>
    </location>
</feature>
<proteinExistence type="predicted"/>
<name>A0A4Z2I7N3_9TELE</name>
<gene>
    <name evidence="2" type="ORF">EYF80_015867</name>
</gene>
<feature type="compositionally biased region" description="Basic and acidic residues" evidence="1">
    <location>
        <begin position="100"/>
        <end position="113"/>
    </location>
</feature>